<feature type="transmembrane region" description="Helical" evidence="6">
    <location>
        <begin position="60"/>
        <end position="82"/>
    </location>
</feature>
<dbReference type="PANTHER" id="PTHR30250:SF11">
    <property type="entry name" value="O-ANTIGEN TRANSPORTER-RELATED"/>
    <property type="match status" value="1"/>
</dbReference>
<dbReference type="RefSeq" id="WP_169380035.1">
    <property type="nucleotide sequence ID" value="NZ_JAAXLA010000006.1"/>
</dbReference>
<evidence type="ECO:0000313" key="8">
    <source>
        <dbReference type="Proteomes" id="UP000820669"/>
    </source>
</evidence>
<keyword evidence="5 6" id="KW-0472">Membrane</keyword>
<dbReference type="Proteomes" id="UP000820669">
    <property type="component" value="Unassembled WGS sequence"/>
</dbReference>
<organism evidence="7 8">
    <name type="scientific">Pseudonocardia acidicola</name>
    <dbReference type="NCBI Taxonomy" id="2724939"/>
    <lineage>
        <taxon>Bacteria</taxon>
        <taxon>Bacillati</taxon>
        <taxon>Actinomycetota</taxon>
        <taxon>Actinomycetes</taxon>
        <taxon>Pseudonocardiales</taxon>
        <taxon>Pseudonocardiaceae</taxon>
        <taxon>Pseudonocardia</taxon>
    </lineage>
</organism>
<protein>
    <submittedName>
        <fullName evidence="7">Oligosaccharide flippase family protein</fullName>
    </submittedName>
</protein>
<proteinExistence type="predicted"/>
<keyword evidence="2" id="KW-1003">Cell membrane</keyword>
<keyword evidence="4 6" id="KW-1133">Transmembrane helix</keyword>
<dbReference type="Pfam" id="PF13440">
    <property type="entry name" value="Polysacc_synt_3"/>
    <property type="match status" value="1"/>
</dbReference>
<feature type="transmembrane region" description="Helical" evidence="6">
    <location>
        <begin position="26"/>
        <end position="48"/>
    </location>
</feature>
<evidence type="ECO:0000313" key="7">
    <source>
        <dbReference type="EMBL" id="NMH96642.1"/>
    </source>
</evidence>
<dbReference type="InterPro" id="IPR050833">
    <property type="entry name" value="Poly_Biosynth_Transport"/>
</dbReference>
<feature type="transmembrane region" description="Helical" evidence="6">
    <location>
        <begin position="395"/>
        <end position="415"/>
    </location>
</feature>
<feature type="transmembrane region" description="Helical" evidence="6">
    <location>
        <begin position="248"/>
        <end position="266"/>
    </location>
</feature>
<keyword evidence="3 6" id="KW-0812">Transmembrane</keyword>
<dbReference type="PANTHER" id="PTHR30250">
    <property type="entry name" value="PST FAMILY PREDICTED COLANIC ACID TRANSPORTER"/>
    <property type="match status" value="1"/>
</dbReference>
<reference evidence="7 8" key="1">
    <citation type="submission" date="2020-04" db="EMBL/GenBank/DDBJ databases">
        <authorList>
            <person name="Klaysubun C."/>
            <person name="Duangmal K."/>
            <person name="Lipun K."/>
        </authorList>
    </citation>
    <scope>NUCLEOTIDE SEQUENCE [LARGE SCALE GENOMIC DNA]</scope>
    <source>
        <strain evidence="7 8">K10HN5</strain>
    </source>
</reference>
<evidence type="ECO:0000256" key="2">
    <source>
        <dbReference type="ARBA" id="ARBA00022475"/>
    </source>
</evidence>
<accession>A0ABX1S7S0</accession>
<comment type="subcellular location">
    <subcellularLocation>
        <location evidence="1">Cell membrane</location>
        <topology evidence="1">Multi-pass membrane protein</topology>
    </subcellularLocation>
</comment>
<feature type="transmembrane region" description="Helical" evidence="6">
    <location>
        <begin position="307"/>
        <end position="331"/>
    </location>
</feature>
<feature type="transmembrane region" description="Helical" evidence="6">
    <location>
        <begin position="337"/>
        <end position="362"/>
    </location>
</feature>
<evidence type="ECO:0000256" key="6">
    <source>
        <dbReference type="SAM" id="Phobius"/>
    </source>
</evidence>
<evidence type="ECO:0000256" key="4">
    <source>
        <dbReference type="ARBA" id="ARBA00022989"/>
    </source>
</evidence>
<gene>
    <name evidence="7" type="ORF">HF526_04835</name>
</gene>
<evidence type="ECO:0000256" key="3">
    <source>
        <dbReference type="ARBA" id="ARBA00022692"/>
    </source>
</evidence>
<evidence type="ECO:0000256" key="5">
    <source>
        <dbReference type="ARBA" id="ARBA00023136"/>
    </source>
</evidence>
<dbReference type="EMBL" id="JAAXLA010000006">
    <property type="protein sequence ID" value="NMH96642.1"/>
    <property type="molecule type" value="Genomic_DNA"/>
</dbReference>
<name>A0ABX1S7S0_9PSEU</name>
<keyword evidence="8" id="KW-1185">Reference proteome</keyword>
<comment type="caution">
    <text evidence="7">The sequence shown here is derived from an EMBL/GenBank/DDBJ whole genome shotgun (WGS) entry which is preliminary data.</text>
</comment>
<feature type="transmembrane region" description="Helical" evidence="6">
    <location>
        <begin position="94"/>
        <end position="117"/>
    </location>
</feature>
<sequence length="436" mass="43849">MSRPQATATGSRPAPGLGRRSATANLVAQGGALAALSVASLLVARWGGAAVLGEYALLRVLPWLTGVVISAGLPVASTYYVAGERGADPRLRPTLTALAMGGSVLGVLAWTLAAPALDFFFPATSRGQLLLAGVTVATQLVTVWGKACCQGTADMRGSNLIIVTEELMFLPAYGVALAVGLDGIAAVLGGLVGGGVAAATVSVGRLAVTGFFRGWGAPSAGVARRVIVFGARGQLGNLLWLVNLRLDFLVLGALAGPAVLGVYAVASKFAELMRLPATACNYVLYPRFARSDRAVADAEVRRLMPRAVALTAAATPLLALAAAFTLPLLYGETFRGAVVPACVLLVGLAVEGAAAVASAYLWGVGRPGANSAGMAAGVVVTVALDVVLIPRHGALGAAIASSVAYLVTAAVLVGLTRRLARPLRAGATPRGAGGTG</sequence>
<evidence type="ECO:0000256" key="1">
    <source>
        <dbReference type="ARBA" id="ARBA00004651"/>
    </source>
</evidence>
<feature type="transmembrane region" description="Helical" evidence="6">
    <location>
        <begin position="129"/>
        <end position="149"/>
    </location>
</feature>